<dbReference type="Proteomes" id="UP000641646">
    <property type="component" value="Unassembled WGS sequence"/>
</dbReference>
<proteinExistence type="predicted"/>
<organism evidence="1 2">
    <name type="scientific">Aerosakkonema funiforme FACHB-1375</name>
    <dbReference type="NCBI Taxonomy" id="2949571"/>
    <lineage>
        <taxon>Bacteria</taxon>
        <taxon>Bacillati</taxon>
        <taxon>Cyanobacteriota</taxon>
        <taxon>Cyanophyceae</taxon>
        <taxon>Oscillatoriophycideae</taxon>
        <taxon>Aerosakkonematales</taxon>
        <taxon>Aerosakkonemataceae</taxon>
        <taxon>Aerosakkonema</taxon>
    </lineage>
</organism>
<accession>A0A926VIW9</accession>
<keyword evidence="2" id="KW-1185">Reference proteome</keyword>
<comment type="caution">
    <text evidence="1">The sequence shown here is derived from an EMBL/GenBank/DDBJ whole genome shotgun (WGS) entry which is preliminary data.</text>
</comment>
<protein>
    <submittedName>
        <fullName evidence="1">DUF4058 family protein</fullName>
    </submittedName>
</protein>
<reference evidence="1" key="2">
    <citation type="submission" date="2020-08" db="EMBL/GenBank/DDBJ databases">
        <authorList>
            <person name="Chen M."/>
            <person name="Teng W."/>
            <person name="Zhao L."/>
            <person name="Hu C."/>
            <person name="Zhou Y."/>
            <person name="Han B."/>
            <person name="Song L."/>
            <person name="Shu W."/>
        </authorList>
    </citation>
    <scope>NUCLEOTIDE SEQUENCE</scope>
    <source>
        <strain evidence="1">FACHB-1375</strain>
    </source>
</reference>
<name>A0A926VIW9_9CYAN</name>
<dbReference type="AlphaFoldDB" id="A0A926VIW9"/>
<dbReference type="Pfam" id="PF13267">
    <property type="entry name" value="DUF4058"/>
    <property type="match status" value="1"/>
</dbReference>
<dbReference type="InterPro" id="IPR025132">
    <property type="entry name" value="DUF4058"/>
</dbReference>
<gene>
    <name evidence="1" type="ORF">H6G03_27045</name>
</gene>
<reference evidence="1" key="1">
    <citation type="journal article" date="2015" name="ISME J.">
        <title>Draft Genome Sequence of Streptomyces incarnatus NRRL8089, which Produces the Nucleoside Antibiotic Sinefungin.</title>
        <authorList>
            <person name="Oshima K."/>
            <person name="Hattori M."/>
            <person name="Shimizu H."/>
            <person name="Fukuda K."/>
            <person name="Nemoto M."/>
            <person name="Inagaki K."/>
            <person name="Tamura T."/>
        </authorList>
    </citation>
    <scope>NUCLEOTIDE SEQUENCE</scope>
    <source>
        <strain evidence="1">FACHB-1375</strain>
    </source>
</reference>
<dbReference type="EMBL" id="JACJPW010000091">
    <property type="protein sequence ID" value="MBD2184684.1"/>
    <property type="molecule type" value="Genomic_DNA"/>
</dbReference>
<sequence>MPSTFPGMNPYLENPDFWPGVHHLLISELLRFLAPQLRPKYIVAVEVRMYETGGEDLLVGIPDVVVQSPLTETNPATTNVAVAAPPAQPVTVTIPVPEIRKQGYLEIREVETKEVVTAIEILSPVNKRSGEGRKAYEAKRQKVFGSLTNLVEIDLLRSGQAMPFFSNGIQSQYRILVCRSAKRPLADLYAFNLQNEIPKFPIPLQSGDAEPVVDLQALLNTVYDVAGYNMRIDYRREPVPPLSESDAIWADALLREQGLR</sequence>
<evidence type="ECO:0000313" key="2">
    <source>
        <dbReference type="Proteomes" id="UP000641646"/>
    </source>
</evidence>
<dbReference type="RefSeq" id="WP_190471561.1">
    <property type="nucleotide sequence ID" value="NZ_JACJPW010000091.1"/>
</dbReference>
<evidence type="ECO:0000313" key="1">
    <source>
        <dbReference type="EMBL" id="MBD2184684.1"/>
    </source>
</evidence>